<keyword evidence="8 10" id="KW-0539">Nucleus</keyword>
<dbReference type="InterPro" id="IPR013867">
    <property type="entry name" value="Telomere_rpt-bd_fac_dimer_dom"/>
</dbReference>
<dbReference type="SUPFAM" id="SSF63600">
    <property type="entry name" value="Telomeric repeat binding factor (TRF) dimerisation domain"/>
    <property type="match status" value="1"/>
</dbReference>
<comment type="function">
    <text evidence="10">Binds the telomeric double-stranded 5'-TTAGGG-3' repeat.</text>
</comment>
<dbReference type="SMART" id="SM00717">
    <property type="entry name" value="SANT"/>
    <property type="match status" value="1"/>
</dbReference>
<dbReference type="GO" id="GO:0031627">
    <property type="term" value="P:telomeric loop formation"/>
    <property type="evidence" value="ECO:0007669"/>
    <property type="project" value="TreeGrafter"/>
</dbReference>
<evidence type="ECO:0000256" key="5">
    <source>
        <dbReference type="ARBA" id="ARBA00022843"/>
    </source>
</evidence>
<feature type="domain" description="HTH myb-type" evidence="13">
    <location>
        <begin position="443"/>
        <end position="495"/>
    </location>
</feature>
<dbReference type="Gene3D" id="1.10.10.60">
    <property type="entry name" value="Homeodomain-like"/>
    <property type="match status" value="1"/>
</dbReference>
<dbReference type="InterPro" id="IPR030657">
    <property type="entry name" value="TERF2"/>
</dbReference>
<gene>
    <name evidence="14" type="primary">TERF2</name>
    <name evidence="14" type="ORF">AOXY_G16974</name>
</gene>
<dbReference type="PANTHER" id="PTHR46833:SF1">
    <property type="entry name" value="TELOMERIC REPEAT-BINDING FACTOR 2"/>
    <property type="match status" value="1"/>
</dbReference>
<keyword evidence="6 10" id="KW-0779">Telomere</keyword>
<keyword evidence="2" id="KW-0158">Chromosome</keyword>
<feature type="compositionally biased region" description="Basic and acidic residues" evidence="11">
    <location>
        <begin position="284"/>
        <end position="293"/>
    </location>
</feature>
<keyword evidence="5" id="KW-0832">Ubl conjugation</keyword>
<dbReference type="GO" id="GO:0061820">
    <property type="term" value="P:telomeric D-loop disassembly"/>
    <property type="evidence" value="ECO:0007669"/>
    <property type="project" value="TreeGrafter"/>
</dbReference>
<feature type="compositionally biased region" description="Low complexity" evidence="11">
    <location>
        <begin position="297"/>
        <end position="313"/>
    </location>
</feature>
<keyword evidence="4" id="KW-0597">Phosphoprotein</keyword>
<dbReference type="PROSITE" id="PS51294">
    <property type="entry name" value="HTH_MYB"/>
    <property type="match status" value="1"/>
</dbReference>
<feature type="region of interest" description="Disordered" evidence="11">
    <location>
        <begin position="220"/>
        <end position="254"/>
    </location>
</feature>
<dbReference type="SUPFAM" id="SSF46689">
    <property type="entry name" value="Homeodomain-like"/>
    <property type="match status" value="1"/>
</dbReference>
<evidence type="ECO:0000256" key="1">
    <source>
        <dbReference type="ARBA" id="ARBA00004574"/>
    </source>
</evidence>
<dbReference type="GO" id="GO:0098505">
    <property type="term" value="F:G-rich strand telomeric DNA binding"/>
    <property type="evidence" value="ECO:0007669"/>
    <property type="project" value="TreeGrafter"/>
</dbReference>
<keyword evidence="7 10" id="KW-0238">DNA-binding</keyword>
<feature type="compositionally biased region" description="Basic and acidic residues" evidence="11">
    <location>
        <begin position="223"/>
        <end position="245"/>
    </location>
</feature>
<dbReference type="Pfam" id="PF08558">
    <property type="entry name" value="TRF"/>
    <property type="match status" value="1"/>
</dbReference>
<evidence type="ECO:0000256" key="10">
    <source>
        <dbReference type="PIRNR" id="PIRNR038016"/>
    </source>
</evidence>
<evidence type="ECO:0000259" key="13">
    <source>
        <dbReference type="PROSITE" id="PS51294"/>
    </source>
</evidence>
<dbReference type="EMBL" id="JAGXEW010000015">
    <property type="protein sequence ID" value="KAK1163481.1"/>
    <property type="molecule type" value="Genomic_DNA"/>
</dbReference>
<comment type="subunit">
    <text evidence="10">Homodimer.</text>
</comment>
<dbReference type="GO" id="GO:0070187">
    <property type="term" value="C:shelterin complex"/>
    <property type="evidence" value="ECO:0007669"/>
    <property type="project" value="TreeGrafter"/>
</dbReference>
<proteinExistence type="predicted"/>
<dbReference type="GO" id="GO:0003720">
    <property type="term" value="F:telomerase activity"/>
    <property type="evidence" value="ECO:0007669"/>
    <property type="project" value="TreeGrafter"/>
</dbReference>
<dbReference type="InterPro" id="IPR017930">
    <property type="entry name" value="Myb_dom"/>
</dbReference>
<evidence type="ECO:0000259" key="12">
    <source>
        <dbReference type="PROSITE" id="PS50090"/>
    </source>
</evidence>
<dbReference type="GO" id="GO:0032208">
    <property type="term" value="P:negative regulation of telomere maintenance via recombination"/>
    <property type="evidence" value="ECO:0007669"/>
    <property type="project" value="TreeGrafter"/>
</dbReference>
<evidence type="ECO:0000256" key="3">
    <source>
        <dbReference type="ARBA" id="ARBA00022499"/>
    </source>
</evidence>
<evidence type="ECO:0000256" key="6">
    <source>
        <dbReference type="ARBA" id="ARBA00022895"/>
    </source>
</evidence>
<dbReference type="PIRSF" id="PIRSF038016">
    <property type="entry name" value="Telomere_bd-1_Pin2"/>
    <property type="match status" value="1"/>
</dbReference>
<dbReference type="InterPro" id="IPR036507">
    <property type="entry name" value="Telomere_rpt-bd_fac_dimer_sf"/>
</dbReference>
<name>A0AAD8D6L6_ACIOX</name>
<organism evidence="14 15">
    <name type="scientific">Acipenser oxyrinchus oxyrinchus</name>
    <dbReference type="NCBI Taxonomy" id="40147"/>
    <lineage>
        <taxon>Eukaryota</taxon>
        <taxon>Metazoa</taxon>
        <taxon>Chordata</taxon>
        <taxon>Craniata</taxon>
        <taxon>Vertebrata</taxon>
        <taxon>Euteleostomi</taxon>
        <taxon>Actinopterygii</taxon>
        <taxon>Chondrostei</taxon>
        <taxon>Acipenseriformes</taxon>
        <taxon>Acipenseridae</taxon>
        <taxon>Acipenser</taxon>
    </lineage>
</organism>
<keyword evidence="3" id="KW-1017">Isopeptide bond</keyword>
<dbReference type="PANTHER" id="PTHR46833">
    <property type="entry name" value="TELOMERIC REPEAT-BINDING FACTOR 2 TERF2"/>
    <property type="match status" value="1"/>
</dbReference>
<feature type="domain" description="Myb-like" evidence="12">
    <location>
        <begin position="443"/>
        <end position="491"/>
    </location>
</feature>
<dbReference type="FunFam" id="1.10.10.60:FF:000129">
    <property type="entry name" value="Telomeric repeat-binding factor 2"/>
    <property type="match status" value="1"/>
</dbReference>
<dbReference type="GO" id="GO:0031848">
    <property type="term" value="P:protection from non-homologous end joining at telomere"/>
    <property type="evidence" value="ECO:0007669"/>
    <property type="project" value="InterPro"/>
</dbReference>
<protein>
    <recommendedName>
        <fullName evidence="10">Telomeric repeat-binding factor</fullName>
    </recommendedName>
</protein>
<sequence length="496" mass="56851">MAGRSEDEPCCSTRDIGQGLVKSLRPEKVVARWIIDYYVYSAMAAFRDGLYEDFCQIRDIVQDAIVLPFEQSEEVTRMLRAMQFMSRINDGENLSYLFDSEGNLTPLESAFRLLHLIDEEVVLPQDLVGRVSNSVREMAVIVCIKQKKFEKASCILKNHFPGDTAKKTLLLGIIQQKKCMNPALQKTYKQFREEMFQFTESLVSFSEPFLLKTAKHHIASESTMRETETKQAAIEEPHSSSEAKNVESPVHRQPSTTWTTFGRLVLKAAFCAMSTMEEASLEFTRLEETDLDPRGAVSPSYSPRSSRSQGSVSEPDTPKQERRMQTVSRLLLEQDSQTETESEGVEVSSHRSHSPSRWQQRHRNNTPQKRSPAVLIQEDSDDTDDSIILQNTLVPRKRLNISSPVREEKESWSDEESLFNPRIGHNYESTALDEGSVIGHNTKKKWTWEETMWVKKGVSKFGEGNWKAIQLSYPFVGRTTVMIKDRWRTMKKLKMT</sequence>
<reference evidence="14" key="1">
    <citation type="submission" date="2022-02" db="EMBL/GenBank/DDBJ databases">
        <title>Atlantic sturgeon de novo genome assembly.</title>
        <authorList>
            <person name="Stock M."/>
            <person name="Klopp C."/>
            <person name="Guiguen Y."/>
            <person name="Cabau C."/>
            <person name="Parinello H."/>
            <person name="Santidrian Yebra-Pimentel E."/>
            <person name="Kuhl H."/>
            <person name="Dirks R.P."/>
            <person name="Guessner J."/>
            <person name="Wuertz S."/>
            <person name="Du K."/>
            <person name="Schartl M."/>
        </authorList>
    </citation>
    <scope>NUCLEOTIDE SEQUENCE</scope>
    <source>
        <strain evidence="14">STURGEONOMICS-FGT-2020</strain>
        <tissue evidence="14">Whole blood</tissue>
    </source>
</reference>
<dbReference type="CDD" id="cd11660">
    <property type="entry name" value="SANT_TRF"/>
    <property type="match status" value="1"/>
</dbReference>
<dbReference type="GO" id="GO:1905839">
    <property type="term" value="P:negative regulation of telomeric D-loop disassembly"/>
    <property type="evidence" value="ECO:0007669"/>
    <property type="project" value="TreeGrafter"/>
</dbReference>
<evidence type="ECO:0000256" key="11">
    <source>
        <dbReference type="SAM" id="MobiDB-lite"/>
    </source>
</evidence>
<dbReference type="GO" id="GO:0070198">
    <property type="term" value="P:protein localization to chromosome, telomeric region"/>
    <property type="evidence" value="ECO:0007669"/>
    <property type="project" value="TreeGrafter"/>
</dbReference>
<comment type="caution">
    <text evidence="14">The sequence shown here is derived from an EMBL/GenBank/DDBJ whole genome shotgun (WGS) entry which is preliminary data.</text>
</comment>
<dbReference type="GO" id="GO:0003691">
    <property type="term" value="F:double-stranded telomeric DNA binding"/>
    <property type="evidence" value="ECO:0007669"/>
    <property type="project" value="UniProtKB-UniRule"/>
</dbReference>
<dbReference type="AlphaFoldDB" id="A0AAD8D6L6"/>
<accession>A0AAD8D6L6</accession>
<evidence type="ECO:0000313" key="15">
    <source>
        <dbReference type="Proteomes" id="UP001230051"/>
    </source>
</evidence>
<evidence type="ECO:0000256" key="9">
    <source>
        <dbReference type="ARBA" id="ARBA00023306"/>
    </source>
</evidence>
<comment type="subcellular location">
    <subcellularLocation>
        <location evidence="1">Chromosome</location>
        <location evidence="1">Telomere</location>
    </subcellularLocation>
    <subcellularLocation>
        <location evidence="10">Nucleus</location>
    </subcellularLocation>
</comment>
<dbReference type="GO" id="GO:0032210">
    <property type="term" value="P:regulation of telomere maintenance via telomerase"/>
    <property type="evidence" value="ECO:0007669"/>
    <property type="project" value="TreeGrafter"/>
</dbReference>
<dbReference type="GO" id="GO:0042803">
    <property type="term" value="F:protein homodimerization activity"/>
    <property type="evidence" value="ECO:0007669"/>
    <property type="project" value="UniProtKB-UniRule"/>
</dbReference>
<dbReference type="Pfam" id="PF00249">
    <property type="entry name" value="Myb_DNA-binding"/>
    <property type="match status" value="1"/>
</dbReference>
<evidence type="ECO:0000256" key="7">
    <source>
        <dbReference type="ARBA" id="ARBA00023125"/>
    </source>
</evidence>
<dbReference type="InterPro" id="IPR001005">
    <property type="entry name" value="SANT/Myb"/>
</dbReference>
<dbReference type="InterPro" id="IPR009057">
    <property type="entry name" value="Homeodomain-like_sf"/>
</dbReference>
<dbReference type="Proteomes" id="UP001230051">
    <property type="component" value="Unassembled WGS sequence"/>
</dbReference>
<feature type="region of interest" description="Disordered" evidence="11">
    <location>
        <begin position="284"/>
        <end position="380"/>
    </location>
</feature>
<keyword evidence="15" id="KW-1185">Reference proteome</keyword>
<dbReference type="InterPro" id="IPR017357">
    <property type="entry name" value="TERF1/2"/>
</dbReference>
<evidence type="ECO:0000256" key="4">
    <source>
        <dbReference type="ARBA" id="ARBA00022553"/>
    </source>
</evidence>
<evidence type="ECO:0000256" key="2">
    <source>
        <dbReference type="ARBA" id="ARBA00022454"/>
    </source>
</evidence>
<dbReference type="GO" id="GO:0005654">
    <property type="term" value="C:nucleoplasm"/>
    <property type="evidence" value="ECO:0007669"/>
    <property type="project" value="UniProtKB-ARBA"/>
</dbReference>
<dbReference type="PROSITE" id="PS50090">
    <property type="entry name" value="MYB_LIKE"/>
    <property type="match status" value="1"/>
</dbReference>
<dbReference type="Gene3D" id="1.25.40.210">
    <property type="entry name" value="Telomere repeat-binding factor, dimerisation domain"/>
    <property type="match status" value="1"/>
</dbReference>
<evidence type="ECO:0000256" key="8">
    <source>
        <dbReference type="ARBA" id="ARBA00023242"/>
    </source>
</evidence>
<feature type="compositionally biased region" description="Basic residues" evidence="11">
    <location>
        <begin position="350"/>
        <end position="364"/>
    </location>
</feature>
<keyword evidence="9 10" id="KW-0131">Cell cycle</keyword>
<evidence type="ECO:0000313" key="14">
    <source>
        <dbReference type="EMBL" id="KAK1163481.1"/>
    </source>
</evidence>